<evidence type="ECO:0000313" key="2">
    <source>
        <dbReference type="Proteomes" id="UP000253729"/>
    </source>
</evidence>
<proteinExistence type="predicted"/>
<dbReference type="EMBL" id="KZ852032">
    <property type="protein sequence ID" value="RDH39130.1"/>
    <property type="molecule type" value="Genomic_DNA"/>
</dbReference>
<gene>
    <name evidence="1" type="ORF">BDQ94DRAFT_132446</name>
</gene>
<organism evidence="1 2">
    <name type="scientific">Aspergillus welwitschiae</name>
    <dbReference type="NCBI Taxonomy" id="1341132"/>
    <lineage>
        <taxon>Eukaryota</taxon>
        <taxon>Fungi</taxon>
        <taxon>Dikarya</taxon>
        <taxon>Ascomycota</taxon>
        <taxon>Pezizomycotina</taxon>
        <taxon>Eurotiomycetes</taxon>
        <taxon>Eurotiomycetidae</taxon>
        <taxon>Eurotiales</taxon>
        <taxon>Aspergillaceae</taxon>
        <taxon>Aspergillus</taxon>
        <taxon>Aspergillus subgen. Circumdati</taxon>
    </lineage>
</organism>
<dbReference type="AlphaFoldDB" id="A0A3F3QJ70"/>
<dbReference type="RefSeq" id="XP_026632152.1">
    <property type="nucleotide sequence ID" value="XM_026764061.1"/>
</dbReference>
<accession>A0A3F3QJ70</accession>
<protein>
    <submittedName>
        <fullName evidence="1">Uncharacterized protein</fullName>
    </submittedName>
</protein>
<reference evidence="1 2" key="1">
    <citation type="submission" date="2018-07" db="EMBL/GenBank/DDBJ databases">
        <title>The genomes of Aspergillus section Nigri reveals drivers in fungal speciation.</title>
        <authorList>
            <consortium name="DOE Joint Genome Institute"/>
            <person name="Vesth T.C."/>
            <person name="Nybo J."/>
            <person name="Theobald S."/>
            <person name="Brandl J."/>
            <person name="Frisvad J.C."/>
            <person name="Nielsen K.F."/>
            <person name="Lyhne E.K."/>
            <person name="Kogle M.E."/>
            <person name="Kuo A."/>
            <person name="Riley R."/>
            <person name="Clum A."/>
            <person name="Nolan M."/>
            <person name="Lipzen A."/>
            <person name="Salamov A."/>
            <person name="Henrissat B."/>
            <person name="Wiebenga A."/>
            <person name="De vries R.P."/>
            <person name="Grigoriev I.V."/>
            <person name="Mortensen U.H."/>
            <person name="Andersen M.R."/>
            <person name="Baker S.E."/>
        </authorList>
    </citation>
    <scope>NUCLEOTIDE SEQUENCE [LARGE SCALE GENOMIC DNA]</scope>
    <source>
        <strain evidence="1 2">CBS 139.54b</strain>
    </source>
</reference>
<evidence type="ECO:0000313" key="1">
    <source>
        <dbReference type="EMBL" id="RDH39130.1"/>
    </source>
</evidence>
<dbReference type="Proteomes" id="UP000253729">
    <property type="component" value="Unassembled WGS sequence"/>
</dbReference>
<keyword evidence="2" id="KW-1185">Reference proteome</keyword>
<name>A0A3F3QJ70_9EURO</name>
<sequence length="83" mass="9487">MVNICPVSCYYLGNLIVTEILSTSYQLIPYRIYESKICKEHVQIAKPHSDRSPQVTYSLDIHYTSAIEGNLLIAIGWQLGAWR</sequence>
<dbReference type="GeneID" id="38132417"/>